<dbReference type="PROSITE" id="PS50088">
    <property type="entry name" value="ANK_REPEAT"/>
    <property type="match status" value="5"/>
</dbReference>
<keyword evidence="5" id="KW-1185">Reference proteome</keyword>
<proteinExistence type="predicted"/>
<dbReference type="PANTHER" id="PTHR24198:SF165">
    <property type="entry name" value="ANKYRIN REPEAT-CONTAINING PROTEIN-RELATED"/>
    <property type="match status" value="1"/>
</dbReference>
<dbReference type="SMART" id="SM00248">
    <property type="entry name" value="ANK"/>
    <property type="match status" value="7"/>
</dbReference>
<protein>
    <submittedName>
        <fullName evidence="4">Uncharacterized protein</fullName>
    </submittedName>
</protein>
<dbReference type="InterPro" id="IPR002110">
    <property type="entry name" value="Ankyrin_rpt"/>
</dbReference>
<dbReference type="GeneTree" id="ENSGT00940000155279"/>
<feature type="repeat" description="ANK" evidence="3">
    <location>
        <begin position="241"/>
        <end position="273"/>
    </location>
</feature>
<evidence type="ECO:0000313" key="5">
    <source>
        <dbReference type="Proteomes" id="UP000018467"/>
    </source>
</evidence>
<dbReference type="Ensembl" id="ENSAMXT00000030115.1">
    <property type="protein sequence ID" value="ENSAMXP00000038184.1"/>
    <property type="gene ID" value="ENSAMXG00000030810.1"/>
</dbReference>
<dbReference type="InParanoid" id="A0A3B1JA50"/>
<dbReference type="GO" id="GO:0005737">
    <property type="term" value="C:cytoplasm"/>
    <property type="evidence" value="ECO:0007669"/>
    <property type="project" value="TreeGrafter"/>
</dbReference>
<dbReference type="PROSITE" id="PS50297">
    <property type="entry name" value="ANK_REP_REGION"/>
    <property type="match status" value="5"/>
</dbReference>
<dbReference type="Bgee" id="ENSAMXG00000030810">
    <property type="expression patterns" value="Expressed in brain and 3 other cell types or tissues"/>
</dbReference>
<name>A0A3B1JA50_ASTMX</name>
<feature type="repeat" description="ANK" evidence="3">
    <location>
        <begin position="127"/>
        <end position="159"/>
    </location>
</feature>
<dbReference type="InterPro" id="IPR036770">
    <property type="entry name" value="Ankyrin_rpt-contain_sf"/>
</dbReference>
<feature type="repeat" description="ANK" evidence="3">
    <location>
        <begin position="61"/>
        <end position="93"/>
    </location>
</feature>
<dbReference type="Gene3D" id="1.25.40.20">
    <property type="entry name" value="Ankyrin repeat-containing domain"/>
    <property type="match status" value="1"/>
</dbReference>
<reference evidence="4" key="4">
    <citation type="submission" date="2025-09" db="UniProtKB">
        <authorList>
            <consortium name="Ensembl"/>
        </authorList>
    </citation>
    <scope>IDENTIFICATION</scope>
</reference>
<dbReference type="PRINTS" id="PR01415">
    <property type="entry name" value="ANKYRIN"/>
</dbReference>
<keyword evidence="2 3" id="KW-0040">ANK repeat</keyword>
<evidence type="ECO:0000313" key="4">
    <source>
        <dbReference type="Ensembl" id="ENSAMXP00000038184.1"/>
    </source>
</evidence>
<evidence type="ECO:0000256" key="1">
    <source>
        <dbReference type="ARBA" id="ARBA00022737"/>
    </source>
</evidence>
<dbReference type="Proteomes" id="UP000018467">
    <property type="component" value="Unassembled WGS sequence"/>
</dbReference>
<dbReference type="Pfam" id="PF12796">
    <property type="entry name" value="Ank_2"/>
    <property type="match status" value="2"/>
</dbReference>
<dbReference type="PANTHER" id="PTHR24198">
    <property type="entry name" value="ANKYRIN REPEAT AND PROTEIN KINASE DOMAIN-CONTAINING PROTEIN"/>
    <property type="match status" value="1"/>
</dbReference>
<reference evidence="4" key="3">
    <citation type="submission" date="2025-08" db="UniProtKB">
        <authorList>
            <consortium name="Ensembl"/>
        </authorList>
    </citation>
    <scope>IDENTIFICATION</scope>
</reference>
<sequence>GGKLLQGRQQDIFTDQQAGLGGIRGKSDSNTSFLRAARSGNVEKVLELLKCGQDISTCNQNGLNALHLAAKEGHVGLVEELLERGAAVDSSTKKGNTALHIASLAGQKEVARLLVKRGADVNSQSQNGFTPLYMAAQENHLEVVRYLLENGGNQSTATEDGFTPLAIALQQGHNQVVSLLLEHDTKGKVRLPALHIAARKDDTKSAALLLQNDHNADVQSKVRFVLGHCDASLACCMASPSGFTPLHIAAHYGNVNVSTLLLNRGAAVDFTARVTSSANHRSEFYTLSQSLTSLNCQTMTK</sequence>
<evidence type="ECO:0000256" key="3">
    <source>
        <dbReference type="PROSITE-ProRule" id="PRU00023"/>
    </source>
</evidence>
<keyword evidence="1" id="KW-0677">Repeat</keyword>
<accession>A0A3B1JA50</accession>
<dbReference type="SUPFAM" id="SSF48403">
    <property type="entry name" value="Ankyrin repeat"/>
    <property type="match status" value="1"/>
</dbReference>
<dbReference type="STRING" id="7994.ENSAMXP00000038184"/>
<feature type="repeat" description="ANK" evidence="3">
    <location>
        <begin position="94"/>
        <end position="126"/>
    </location>
</feature>
<reference evidence="5" key="1">
    <citation type="submission" date="2013-03" db="EMBL/GenBank/DDBJ databases">
        <authorList>
            <person name="Jeffery W."/>
            <person name="Warren W."/>
            <person name="Wilson R.K."/>
        </authorList>
    </citation>
    <scope>NUCLEOTIDE SEQUENCE</scope>
    <source>
        <strain evidence="5">female</strain>
    </source>
</reference>
<dbReference type="Pfam" id="PF00023">
    <property type="entry name" value="Ank"/>
    <property type="match status" value="2"/>
</dbReference>
<evidence type="ECO:0000256" key="2">
    <source>
        <dbReference type="ARBA" id="ARBA00023043"/>
    </source>
</evidence>
<organism evidence="4 5">
    <name type="scientific">Astyanax mexicanus</name>
    <name type="common">Blind cave fish</name>
    <name type="synonym">Astyanax fasciatus mexicanus</name>
    <dbReference type="NCBI Taxonomy" id="7994"/>
    <lineage>
        <taxon>Eukaryota</taxon>
        <taxon>Metazoa</taxon>
        <taxon>Chordata</taxon>
        <taxon>Craniata</taxon>
        <taxon>Vertebrata</taxon>
        <taxon>Euteleostomi</taxon>
        <taxon>Actinopterygii</taxon>
        <taxon>Neopterygii</taxon>
        <taxon>Teleostei</taxon>
        <taxon>Ostariophysi</taxon>
        <taxon>Characiformes</taxon>
        <taxon>Characoidei</taxon>
        <taxon>Acestrorhamphidae</taxon>
        <taxon>Acestrorhamphinae</taxon>
        <taxon>Astyanax</taxon>
    </lineage>
</organism>
<reference evidence="5" key="2">
    <citation type="journal article" date="2014" name="Nat. Commun.">
        <title>The cavefish genome reveals candidate genes for eye loss.</title>
        <authorList>
            <person name="McGaugh S.E."/>
            <person name="Gross J.B."/>
            <person name="Aken B."/>
            <person name="Blin M."/>
            <person name="Borowsky R."/>
            <person name="Chalopin D."/>
            <person name="Hinaux H."/>
            <person name="Jeffery W.R."/>
            <person name="Keene A."/>
            <person name="Ma L."/>
            <person name="Minx P."/>
            <person name="Murphy D."/>
            <person name="O'Quin K.E."/>
            <person name="Retaux S."/>
            <person name="Rohner N."/>
            <person name="Searle S.M."/>
            <person name="Stahl B.A."/>
            <person name="Tabin C."/>
            <person name="Volff J.N."/>
            <person name="Yoshizawa M."/>
            <person name="Warren W.C."/>
        </authorList>
    </citation>
    <scope>NUCLEOTIDE SEQUENCE [LARGE SCALE GENOMIC DNA]</scope>
    <source>
        <strain evidence="5">female</strain>
    </source>
</reference>
<feature type="repeat" description="ANK" evidence="3">
    <location>
        <begin position="160"/>
        <end position="183"/>
    </location>
</feature>
<dbReference type="AlphaFoldDB" id="A0A3B1JA50"/>